<name>A0A5J4QKD9_9ZZZZ</name>
<comment type="caution">
    <text evidence="2">The sequence shown here is derived from an EMBL/GenBank/DDBJ whole genome shotgun (WGS) entry which is preliminary data.</text>
</comment>
<accession>A0A5J4QKD9</accession>
<feature type="region of interest" description="Disordered" evidence="1">
    <location>
        <begin position="1"/>
        <end position="35"/>
    </location>
</feature>
<feature type="compositionally biased region" description="Polar residues" evidence="1">
    <location>
        <begin position="21"/>
        <end position="32"/>
    </location>
</feature>
<evidence type="ECO:0000313" key="2">
    <source>
        <dbReference type="EMBL" id="KAA6322367.1"/>
    </source>
</evidence>
<organism evidence="2">
    <name type="scientific">termite gut metagenome</name>
    <dbReference type="NCBI Taxonomy" id="433724"/>
    <lineage>
        <taxon>unclassified sequences</taxon>
        <taxon>metagenomes</taxon>
        <taxon>organismal metagenomes</taxon>
    </lineage>
</organism>
<proteinExistence type="predicted"/>
<dbReference type="EMBL" id="SNRY01003063">
    <property type="protein sequence ID" value="KAA6322367.1"/>
    <property type="molecule type" value="Genomic_DNA"/>
</dbReference>
<gene>
    <name evidence="2" type="ORF">EZS27_028079</name>
</gene>
<reference evidence="2" key="1">
    <citation type="submission" date="2019-03" db="EMBL/GenBank/DDBJ databases">
        <title>Single cell metagenomics reveals metabolic interactions within the superorganism composed of flagellate Streblomastix strix and complex community of Bacteroidetes bacteria on its surface.</title>
        <authorList>
            <person name="Treitli S.C."/>
            <person name="Kolisko M."/>
            <person name="Husnik F."/>
            <person name="Keeling P."/>
            <person name="Hampl V."/>
        </authorList>
    </citation>
    <scope>NUCLEOTIDE SEQUENCE</scope>
    <source>
        <strain evidence="2">STM</strain>
    </source>
</reference>
<feature type="non-terminal residue" evidence="2">
    <location>
        <position position="71"/>
    </location>
</feature>
<dbReference type="AlphaFoldDB" id="A0A5J4QKD9"/>
<protein>
    <submittedName>
        <fullName evidence="2">Uncharacterized protein</fullName>
    </submittedName>
</protein>
<evidence type="ECO:0000256" key="1">
    <source>
        <dbReference type="SAM" id="MobiDB-lite"/>
    </source>
</evidence>
<dbReference type="Gene3D" id="1.20.5.170">
    <property type="match status" value="1"/>
</dbReference>
<sequence length="71" mass="8003">MEHPENSEQHIGLTVNEGIEQPSSINPYPNNRQHTKKRELSVNEFVEGILKSNVTVLSQAVTLIESVKPEH</sequence>